<dbReference type="InterPro" id="IPR025945">
    <property type="entry name" value="DHHW"/>
</dbReference>
<feature type="region of interest" description="Disordered" evidence="1">
    <location>
        <begin position="105"/>
        <end position="124"/>
    </location>
</feature>
<sequence length="423" mass="48089">MNSKKQYMFYINIGIFMFLIFAISIFNMLSPKDKTVSQVENRTLAKKPTLTVESVLSGKYSRDFENYFADNFVIRENLVKVSKDIASLKGIKRAEEVALVDFDGQNVGGNSNENDTTNEDKDSTIEASTKGNLLILNDTVMELYKFNEEKSKSYANMINTFQSKLNNDARVYSLLAPVQVEFLTNKKYKDLSDSQIDGINFVNLNLSDKIIPVDAYTPIKNHINEYVYYRTDHHWTALGAYYAYTGLAQAANFDPLPLDKFTLGEATGFLGHLSTVNPTETVTNNPDNVIFYNSPAKSDMNVYYYDKDTGEKKTYKGSVISKSYIDGDQKYGVFIGGDFPLGVIKTNANRDKKIMVIKDSYANAFIPFLLTNYSEIYVVDPRHYRENIIDLINENSIDEVLFLNYILTTNFDSYVNSVLNLIK</sequence>
<accession>A0ABS4GF28</accession>
<dbReference type="EMBL" id="JAGGKS010000005">
    <property type="protein sequence ID" value="MBP1926127.1"/>
    <property type="molecule type" value="Genomic_DNA"/>
</dbReference>
<evidence type="ECO:0000313" key="3">
    <source>
        <dbReference type="EMBL" id="MBP1926127.1"/>
    </source>
</evidence>
<evidence type="ECO:0008006" key="5">
    <source>
        <dbReference type="Google" id="ProtNLM"/>
    </source>
</evidence>
<keyword evidence="2" id="KW-0472">Membrane</keyword>
<keyword evidence="2" id="KW-0812">Transmembrane</keyword>
<keyword evidence="4" id="KW-1185">Reference proteome</keyword>
<feature type="transmembrane region" description="Helical" evidence="2">
    <location>
        <begin position="7"/>
        <end position="29"/>
    </location>
</feature>
<comment type="caution">
    <text evidence="3">The sequence shown here is derived from an EMBL/GenBank/DDBJ whole genome shotgun (WGS) entry which is preliminary data.</text>
</comment>
<evidence type="ECO:0000313" key="4">
    <source>
        <dbReference type="Proteomes" id="UP001519342"/>
    </source>
</evidence>
<reference evidence="3 4" key="1">
    <citation type="submission" date="2021-03" db="EMBL/GenBank/DDBJ databases">
        <title>Genomic Encyclopedia of Type Strains, Phase IV (KMG-IV): sequencing the most valuable type-strain genomes for metagenomic binning, comparative biology and taxonomic classification.</title>
        <authorList>
            <person name="Goeker M."/>
        </authorList>
    </citation>
    <scope>NUCLEOTIDE SEQUENCE [LARGE SCALE GENOMIC DNA]</scope>
    <source>
        <strain evidence="3 4">DSM 24004</strain>
    </source>
</reference>
<organism evidence="3 4">
    <name type="scientific">Sedimentibacter acidaminivorans</name>
    <dbReference type="NCBI Taxonomy" id="913099"/>
    <lineage>
        <taxon>Bacteria</taxon>
        <taxon>Bacillati</taxon>
        <taxon>Bacillota</taxon>
        <taxon>Tissierellia</taxon>
        <taxon>Sedimentibacter</taxon>
    </lineage>
</organism>
<keyword evidence="2" id="KW-1133">Transmembrane helix</keyword>
<proteinExistence type="predicted"/>
<dbReference type="Proteomes" id="UP001519342">
    <property type="component" value="Unassembled WGS sequence"/>
</dbReference>
<dbReference type="RefSeq" id="WP_209511857.1">
    <property type="nucleotide sequence ID" value="NZ_JAGGKS010000005.1"/>
</dbReference>
<evidence type="ECO:0000256" key="2">
    <source>
        <dbReference type="SAM" id="Phobius"/>
    </source>
</evidence>
<name>A0ABS4GF28_9FIRM</name>
<evidence type="ECO:0000256" key="1">
    <source>
        <dbReference type="SAM" id="MobiDB-lite"/>
    </source>
</evidence>
<dbReference type="Pfam" id="PF14286">
    <property type="entry name" value="DHHW"/>
    <property type="match status" value="1"/>
</dbReference>
<protein>
    <recommendedName>
        <fullName evidence="5">DHHW protein</fullName>
    </recommendedName>
</protein>
<gene>
    <name evidence="3" type="ORF">J2Z76_001991</name>
</gene>